<keyword evidence="5" id="KW-1185">Reference proteome</keyword>
<sequence length="793" mass="88170">MLQRSFFVQKRRLELSICVSKHIACRPLSGSGRRPSPQHARAAGLPSTAAGVPSDLSKGVSKYLTSPRIGHPEFERVIRALASDLGEEKILQFIKRSPSLSSVFSDRKRLREQVKDLARSTTPHFALQLLNIAAKLGCTLNASAYESVSFHLAQSSHWDIILAVVASAANHIGHTTLRLLNWRALALLESQHFSRLERILEEFQAAGISPTRRTYHIILSGHMRNYNMEGAKTCLQDMQSAGFRMDATTHSLIGNLYRRFGADPKVCQNVLDSLSELHCGARTTVVNRLMQSFLDCDDIPSTARLLMLFDPDGVSRIIAILTRYRSKGANLSTPLTLPDLSASPLPPDANTCAVFMNYLIRKSAFDDAIALGKDMISTGMTASSNLVASFMHAYFLCEQGNVAIRIVSKLSVPSAVTAFQNLAVGFSGGEPPSLDLSRVSLTPRICNVLLRGILNRQGLNFVPTVFSIMHSNNVRPNTRTLEILLSFMNKTNVARPRTLFQILRKLSSKLGLSLTHIHHIAARIFRDEKYMFIPGAWTPRLRGRRRRKRMRLLQVGDPFDPTGGIAFDRHLSYHALAKPLLSSLKAKGVMSDSVMVFLRIRRHSVLHKDVESAHRVLRTLMARGMHPNAYHFGALVEGYSLSGNFDGADEVMRTAEASGVKPNAAMYTSIIAAYARHRDAKLAFQTFKKMIAVGIAPDIASIDALVSAFYTSGAHETAHTLLIKLWGYIQPFPRALETADLSTLLSHFRALRPRVPPRVKSTKERRKALYSQLKAVLKAYEQFFVSSSRLRKQ</sequence>
<gene>
    <name evidence="4" type="ORF">CVT26_002116</name>
</gene>
<evidence type="ECO:0000313" key="5">
    <source>
        <dbReference type="Proteomes" id="UP000284706"/>
    </source>
</evidence>
<proteinExistence type="predicted"/>
<dbReference type="Pfam" id="PF13812">
    <property type="entry name" value="PPR_3"/>
    <property type="match status" value="1"/>
</dbReference>
<evidence type="ECO:0000256" key="2">
    <source>
        <dbReference type="PROSITE-ProRule" id="PRU00708"/>
    </source>
</evidence>
<feature type="repeat" description="PPR" evidence="2">
    <location>
        <begin position="663"/>
        <end position="697"/>
    </location>
</feature>
<feature type="region of interest" description="Disordered" evidence="3">
    <location>
        <begin position="28"/>
        <end position="53"/>
    </location>
</feature>
<dbReference type="AlphaFoldDB" id="A0A409VBP5"/>
<dbReference type="PROSITE" id="PS51375">
    <property type="entry name" value="PPR"/>
    <property type="match status" value="2"/>
</dbReference>
<comment type="caution">
    <text evidence="4">The sequence shown here is derived from an EMBL/GenBank/DDBJ whole genome shotgun (WGS) entry which is preliminary data.</text>
</comment>
<dbReference type="NCBIfam" id="TIGR00756">
    <property type="entry name" value="PPR"/>
    <property type="match status" value="2"/>
</dbReference>
<evidence type="ECO:0000313" key="4">
    <source>
        <dbReference type="EMBL" id="PPQ64408.1"/>
    </source>
</evidence>
<dbReference type="InterPro" id="IPR050667">
    <property type="entry name" value="PPR-containing_protein"/>
</dbReference>
<dbReference type="PANTHER" id="PTHR47939">
    <property type="entry name" value="MEMBRANE-ASSOCIATED SALT-INDUCIBLE PROTEIN-LIKE"/>
    <property type="match status" value="1"/>
</dbReference>
<dbReference type="PANTHER" id="PTHR47939:SF13">
    <property type="entry name" value="OS03G0201400 PROTEIN"/>
    <property type="match status" value="1"/>
</dbReference>
<evidence type="ECO:0000256" key="3">
    <source>
        <dbReference type="SAM" id="MobiDB-lite"/>
    </source>
</evidence>
<dbReference type="OrthoDB" id="185373at2759"/>
<evidence type="ECO:0000256" key="1">
    <source>
        <dbReference type="ARBA" id="ARBA00022737"/>
    </source>
</evidence>
<dbReference type="EMBL" id="NHYE01005667">
    <property type="protein sequence ID" value="PPQ64408.1"/>
    <property type="molecule type" value="Genomic_DNA"/>
</dbReference>
<dbReference type="Gene3D" id="1.25.40.10">
    <property type="entry name" value="Tetratricopeptide repeat domain"/>
    <property type="match status" value="3"/>
</dbReference>
<evidence type="ECO:0008006" key="6">
    <source>
        <dbReference type="Google" id="ProtNLM"/>
    </source>
</evidence>
<dbReference type="InParanoid" id="A0A409VBP5"/>
<name>A0A409VBP5_9AGAR</name>
<dbReference type="Proteomes" id="UP000284706">
    <property type="component" value="Unassembled WGS sequence"/>
</dbReference>
<feature type="repeat" description="PPR" evidence="2">
    <location>
        <begin position="628"/>
        <end position="662"/>
    </location>
</feature>
<dbReference type="InterPro" id="IPR002885">
    <property type="entry name" value="PPR_rpt"/>
</dbReference>
<keyword evidence="1" id="KW-0677">Repeat</keyword>
<reference evidence="4 5" key="1">
    <citation type="journal article" date="2018" name="Evol. Lett.">
        <title>Horizontal gene cluster transfer increased hallucinogenic mushroom diversity.</title>
        <authorList>
            <person name="Reynolds H.T."/>
            <person name="Vijayakumar V."/>
            <person name="Gluck-Thaler E."/>
            <person name="Korotkin H.B."/>
            <person name="Matheny P.B."/>
            <person name="Slot J.C."/>
        </authorList>
    </citation>
    <scope>NUCLEOTIDE SEQUENCE [LARGE SCALE GENOMIC DNA]</scope>
    <source>
        <strain evidence="4 5">SRW20</strain>
    </source>
</reference>
<dbReference type="Pfam" id="PF01535">
    <property type="entry name" value="PPR"/>
    <property type="match status" value="1"/>
</dbReference>
<accession>A0A409VBP5</accession>
<organism evidence="4 5">
    <name type="scientific">Gymnopilus dilepis</name>
    <dbReference type="NCBI Taxonomy" id="231916"/>
    <lineage>
        <taxon>Eukaryota</taxon>
        <taxon>Fungi</taxon>
        <taxon>Dikarya</taxon>
        <taxon>Basidiomycota</taxon>
        <taxon>Agaricomycotina</taxon>
        <taxon>Agaricomycetes</taxon>
        <taxon>Agaricomycetidae</taxon>
        <taxon>Agaricales</taxon>
        <taxon>Agaricineae</taxon>
        <taxon>Hymenogastraceae</taxon>
        <taxon>Gymnopilus</taxon>
    </lineage>
</organism>
<dbReference type="InterPro" id="IPR011990">
    <property type="entry name" value="TPR-like_helical_dom_sf"/>
</dbReference>
<protein>
    <recommendedName>
        <fullName evidence="6">Pentacotripeptide-repeat region of PRORP domain-containing protein</fullName>
    </recommendedName>
</protein>
<dbReference type="STRING" id="231916.A0A409VBP5"/>